<name>A0AAD4I5G8_9PLEO</name>
<dbReference type="AlphaFoldDB" id="A0AAD4I5G8"/>
<dbReference type="PANTHER" id="PTHR24148">
    <property type="entry name" value="ANKYRIN REPEAT DOMAIN-CONTAINING PROTEIN 39 HOMOLOG-RELATED"/>
    <property type="match status" value="1"/>
</dbReference>
<proteinExistence type="predicted"/>
<evidence type="ECO:0000313" key="3">
    <source>
        <dbReference type="Proteomes" id="UP001199106"/>
    </source>
</evidence>
<dbReference type="Proteomes" id="UP001199106">
    <property type="component" value="Unassembled WGS sequence"/>
</dbReference>
<feature type="domain" description="Heterokaryon incompatibility" evidence="1">
    <location>
        <begin position="70"/>
        <end position="206"/>
    </location>
</feature>
<keyword evidence="3" id="KW-1185">Reference proteome</keyword>
<dbReference type="PANTHER" id="PTHR24148:SF73">
    <property type="entry name" value="HET DOMAIN PROTEIN (AFU_ORTHOLOGUE AFUA_8G01020)"/>
    <property type="match status" value="1"/>
</dbReference>
<comment type="caution">
    <text evidence="2">The sequence shown here is derived from an EMBL/GenBank/DDBJ whole genome shotgun (WGS) entry which is preliminary data.</text>
</comment>
<evidence type="ECO:0000313" key="2">
    <source>
        <dbReference type="EMBL" id="KAG9186478.1"/>
    </source>
</evidence>
<dbReference type="Pfam" id="PF06985">
    <property type="entry name" value="HET"/>
    <property type="match status" value="1"/>
</dbReference>
<organism evidence="2 3">
    <name type="scientific">Alternaria panax</name>
    <dbReference type="NCBI Taxonomy" id="48097"/>
    <lineage>
        <taxon>Eukaryota</taxon>
        <taxon>Fungi</taxon>
        <taxon>Dikarya</taxon>
        <taxon>Ascomycota</taxon>
        <taxon>Pezizomycotina</taxon>
        <taxon>Dothideomycetes</taxon>
        <taxon>Pleosporomycetidae</taxon>
        <taxon>Pleosporales</taxon>
        <taxon>Pleosporineae</taxon>
        <taxon>Pleosporaceae</taxon>
        <taxon>Alternaria</taxon>
        <taxon>Alternaria sect. Panax</taxon>
    </lineage>
</organism>
<gene>
    <name evidence="2" type="ORF">G6011_09586</name>
</gene>
<evidence type="ECO:0000259" key="1">
    <source>
        <dbReference type="Pfam" id="PF06985"/>
    </source>
</evidence>
<accession>A0AAD4I5G8</accession>
<protein>
    <recommendedName>
        <fullName evidence="1">Heterokaryon incompatibility domain-containing protein</fullName>
    </recommendedName>
</protein>
<reference evidence="2" key="1">
    <citation type="submission" date="2021-07" db="EMBL/GenBank/DDBJ databases">
        <title>Genome Resource of American Ginseng Black Spot Pathogen Alternaria panax.</title>
        <authorList>
            <person name="Qiu C."/>
            <person name="Wang W."/>
            <person name="Liu Z."/>
        </authorList>
    </citation>
    <scope>NUCLEOTIDE SEQUENCE</scope>
    <source>
        <strain evidence="2">BNCC115425</strain>
    </source>
</reference>
<dbReference type="EMBL" id="JAANER010000008">
    <property type="protein sequence ID" value="KAG9186478.1"/>
    <property type="molecule type" value="Genomic_DNA"/>
</dbReference>
<sequence>MSDSQVVNILEAEQLPYRAAPRATFTDTTNPEPFDIQDAEVFTTHNTHLNGHIVARCELRSNAHEHAPPYVGLSYAWGDPELQCLILFDGKIFHSTENLAITLEHLQEDDKTITFWIDALCIDQTNLLEKTKLVQRMGGIFTSAALVIAWLGPAAHGSDLATEEMESYPKDASASILRLRESFKENSTAPPLETITAVFKRVWVGQVALNKQVIRLCSARY</sequence>
<dbReference type="InterPro" id="IPR052895">
    <property type="entry name" value="HetReg/Transcr_Mod"/>
</dbReference>
<dbReference type="InterPro" id="IPR010730">
    <property type="entry name" value="HET"/>
</dbReference>